<sequence length="203" mass="22160">MATIEPKSESAADEPTTGRTVLPGAPPFTADDLLKFPDDGNRYELCNGSLLVSPAPTKLHQLVLYQLQRILDEAAPPELVLLSAVNLRVSDQDLYIPDFVVATEESLHTDELMFSPDELLLAVEVGSPSTSMRDEGLKTLAYAKAGIPGYWRIELAEEPTLYAYELTGDKYDPPAAYKAGSVAHLTTPFPVGFDPAELIRGRR</sequence>
<dbReference type="AlphaFoldDB" id="A0A4R4W0D4"/>
<reference evidence="3 4" key="1">
    <citation type="submission" date="2019-03" db="EMBL/GenBank/DDBJ databases">
        <title>Draft genome sequences of novel Actinobacteria.</title>
        <authorList>
            <person name="Sahin N."/>
            <person name="Ay H."/>
            <person name="Saygin H."/>
        </authorList>
    </citation>
    <scope>NUCLEOTIDE SEQUENCE [LARGE SCALE GENOMIC DNA]</scope>
    <source>
        <strain evidence="3 4">KC310</strain>
    </source>
</reference>
<dbReference type="GO" id="GO:0004519">
    <property type="term" value="F:endonuclease activity"/>
    <property type="evidence" value="ECO:0007669"/>
    <property type="project" value="UniProtKB-KW"/>
</dbReference>
<dbReference type="EMBL" id="SMKO01000009">
    <property type="protein sequence ID" value="TDD11241.1"/>
    <property type="molecule type" value="Genomic_DNA"/>
</dbReference>
<feature type="domain" description="Putative restriction endonuclease" evidence="2">
    <location>
        <begin position="31"/>
        <end position="193"/>
    </location>
</feature>
<keyword evidence="3" id="KW-0378">Hydrolase</keyword>
<dbReference type="PANTHER" id="PTHR35400">
    <property type="entry name" value="SLR1083 PROTEIN"/>
    <property type="match status" value="1"/>
</dbReference>
<keyword evidence="3" id="KW-0255">Endonuclease</keyword>
<evidence type="ECO:0000259" key="2">
    <source>
        <dbReference type="Pfam" id="PF05685"/>
    </source>
</evidence>
<organism evidence="3 4">
    <name type="scientific">Nonomuraea deserti</name>
    <dbReference type="NCBI Taxonomy" id="1848322"/>
    <lineage>
        <taxon>Bacteria</taxon>
        <taxon>Bacillati</taxon>
        <taxon>Actinomycetota</taxon>
        <taxon>Actinomycetes</taxon>
        <taxon>Streptosporangiales</taxon>
        <taxon>Streptosporangiaceae</taxon>
        <taxon>Nonomuraea</taxon>
    </lineage>
</organism>
<evidence type="ECO:0000313" key="4">
    <source>
        <dbReference type="Proteomes" id="UP000295258"/>
    </source>
</evidence>
<keyword evidence="4" id="KW-1185">Reference proteome</keyword>
<dbReference type="Gene3D" id="3.90.1570.10">
    <property type="entry name" value="tt1808, chain A"/>
    <property type="match status" value="1"/>
</dbReference>
<proteinExistence type="predicted"/>
<keyword evidence="3" id="KW-0540">Nuclease</keyword>
<feature type="compositionally biased region" description="Basic and acidic residues" evidence="1">
    <location>
        <begin position="1"/>
        <end position="10"/>
    </location>
</feature>
<dbReference type="Pfam" id="PF05685">
    <property type="entry name" value="Uma2"/>
    <property type="match status" value="1"/>
</dbReference>
<dbReference type="Proteomes" id="UP000295258">
    <property type="component" value="Unassembled WGS sequence"/>
</dbReference>
<evidence type="ECO:0000313" key="3">
    <source>
        <dbReference type="EMBL" id="TDD11241.1"/>
    </source>
</evidence>
<dbReference type="InterPro" id="IPR008538">
    <property type="entry name" value="Uma2"/>
</dbReference>
<dbReference type="InterPro" id="IPR012296">
    <property type="entry name" value="Nuclease_put_TT1808"/>
</dbReference>
<dbReference type="RefSeq" id="WP_132592879.1">
    <property type="nucleotide sequence ID" value="NZ_SMKO01000009.1"/>
</dbReference>
<dbReference type="CDD" id="cd06260">
    <property type="entry name" value="DUF820-like"/>
    <property type="match status" value="1"/>
</dbReference>
<comment type="caution">
    <text evidence="3">The sequence shown here is derived from an EMBL/GenBank/DDBJ whole genome shotgun (WGS) entry which is preliminary data.</text>
</comment>
<name>A0A4R4W0D4_9ACTN</name>
<accession>A0A4R4W0D4</accession>
<protein>
    <submittedName>
        <fullName evidence="3">Uma2 family endonuclease</fullName>
    </submittedName>
</protein>
<feature type="region of interest" description="Disordered" evidence="1">
    <location>
        <begin position="1"/>
        <end position="26"/>
    </location>
</feature>
<evidence type="ECO:0000256" key="1">
    <source>
        <dbReference type="SAM" id="MobiDB-lite"/>
    </source>
</evidence>
<dbReference type="InterPro" id="IPR011335">
    <property type="entry name" value="Restrct_endonuc-II-like"/>
</dbReference>
<gene>
    <name evidence="3" type="ORF">E1292_06165</name>
</gene>
<dbReference type="SUPFAM" id="SSF52980">
    <property type="entry name" value="Restriction endonuclease-like"/>
    <property type="match status" value="1"/>
</dbReference>
<dbReference type="PANTHER" id="PTHR35400:SF3">
    <property type="entry name" value="SLL1072 PROTEIN"/>
    <property type="match status" value="1"/>
</dbReference>